<evidence type="ECO:0000256" key="2">
    <source>
        <dbReference type="SAM" id="Phobius"/>
    </source>
</evidence>
<feature type="transmembrane region" description="Helical" evidence="2">
    <location>
        <begin position="412"/>
        <end position="435"/>
    </location>
</feature>
<protein>
    <submittedName>
        <fullName evidence="3">Uncharacterized protein</fullName>
    </submittedName>
</protein>
<comment type="caution">
    <text evidence="3">The sequence shown here is derived from an EMBL/GenBank/DDBJ whole genome shotgun (WGS) entry which is preliminary data.</text>
</comment>
<feature type="transmembrane region" description="Helical" evidence="2">
    <location>
        <begin position="740"/>
        <end position="757"/>
    </location>
</feature>
<feature type="transmembrane region" description="Helical" evidence="2">
    <location>
        <begin position="555"/>
        <end position="582"/>
    </location>
</feature>
<feature type="transmembrane region" description="Helical" evidence="2">
    <location>
        <begin position="702"/>
        <end position="720"/>
    </location>
</feature>
<dbReference type="EMBL" id="BAAANL010000004">
    <property type="protein sequence ID" value="GAA1865147.1"/>
    <property type="molecule type" value="Genomic_DNA"/>
</dbReference>
<reference evidence="3 4" key="1">
    <citation type="journal article" date="2019" name="Int. J. Syst. Evol. Microbiol.">
        <title>The Global Catalogue of Microorganisms (GCM) 10K type strain sequencing project: providing services to taxonomists for standard genome sequencing and annotation.</title>
        <authorList>
            <consortium name="The Broad Institute Genomics Platform"/>
            <consortium name="The Broad Institute Genome Sequencing Center for Infectious Disease"/>
            <person name="Wu L."/>
            <person name="Ma J."/>
        </authorList>
    </citation>
    <scope>NUCLEOTIDE SEQUENCE [LARGE SCALE GENOMIC DNA]</scope>
    <source>
        <strain evidence="3 4">JCM 14326</strain>
    </source>
</reference>
<accession>A0ABN2NEU9</accession>
<proteinExistence type="predicted"/>
<sequence length="792" mass="79520">MTRVHRGGALAFLTLLAVLAAVLVVPGASGFGAAGGSSGAVSEARAAVPEGPVVLIGTTGIRWRDLTGTRGDLAPGEVAVAAPFLAGLLDGGRARRAPADVAALSLTTGAAARCPAGGWLALSAAGPAESSAARDAPCGEPRTDQAAVAGTGACPGEDRPRSRPGCASGGTVASVVTDWQGWQGLQRRSAYGARLGRLGEALDGVCTTAIGPGAAIALARADGSVGRYAERAAPGRFGCPVTVVDAGSALLTAAEVERDDAGALRAVRVAAVDNEVRRVLDAVPDDATVVIADLANQVERQPELGVGLVLRPMPVSGDAVSGDVISDDAVSDDSVSGDAGAPGYLTSSATRTTGVARAADLPGTLLAAAGLPGAGGIEATPLLAGEARPAAGAEAADALADLTERDHARRGAYTVLVGAGFWVALALAAACWWAGARARRRLLPVPPRWRRAARGAALFLGALPAAGFLASLTGWWRFPAPSLALGLAVTAIAGLVAGAVALLPGVIARPAGASWPAPGVLAGLTFVVLTVDGLLDTPLNRAAPLGAAPSYGARFYGFGNPTFCVYAVAAIVLAGAVAQWLVSRGRRGAAALAVAGIGAVALVVDVLPRFGADLGGGPALVPAFAVLGIAAYGGRAGVWRIAAVTAGGVLLVAAVGVVDWLRPEAERSHLGRFVADVVDGEAWALLARKAGYALRSVLAGPSVWVAVLVLVAVAVVLFTAVPGRRIEPLWSRSAREAWPLLRPTAAAIWLVAVAGSFVNDFGLRIAVLCLLVALPWLTLASLRQDGVRHEQI</sequence>
<evidence type="ECO:0000256" key="1">
    <source>
        <dbReference type="SAM" id="MobiDB-lite"/>
    </source>
</evidence>
<keyword evidence="4" id="KW-1185">Reference proteome</keyword>
<gene>
    <name evidence="3" type="ORF">GCM10009751_24110</name>
</gene>
<feature type="transmembrane region" description="Helical" evidence="2">
    <location>
        <begin position="515"/>
        <end position="535"/>
    </location>
</feature>
<dbReference type="Proteomes" id="UP001501094">
    <property type="component" value="Unassembled WGS sequence"/>
</dbReference>
<feature type="transmembrane region" description="Helical" evidence="2">
    <location>
        <begin position="614"/>
        <end position="634"/>
    </location>
</feature>
<feature type="transmembrane region" description="Helical" evidence="2">
    <location>
        <begin position="641"/>
        <end position="661"/>
    </location>
</feature>
<evidence type="ECO:0000313" key="4">
    <source>
        <dbReference type="Proteomes" id="UP001501094"/>
    </source>
</evidence>
<name>A0ABN2NEU9_9MICO</name>
<keyword evidence="2" id="KW-1133">Transmembrane helix</keyword>
<organism evidence="3 4">
    <name type="scientific">Myceligenerans crystallogenes</name>
    <dbReference type="NCBI Taxonomy" id="316335"/>
    <lineage>
        <taxon>Bacteria</taxon>
        <taxon>Bacillati</taxon>
        <taxon>Actinomycetota</taxon>
        <taxon>Actinomycetes</taxon>
        <taxon>Micrococcales</taxon>
        <taxon>Promicromonosporaceae</taxon>
        <taxon>Myceligenerans</taxon>
    </lineage>
</organism>
<feature type="transmembrane region" description="Helical" evidence="2">
    <location>
        <begin position="763"/>
        <end position="782"/>
    </location>
</feature>
<feature type="transmembrane region" description="Helical" evidence="2">
    <location>
        <begin position="589"/>
        <end position="608"/>
    </location>
</feature>
<feature type="transmembrane region" description="Helical" evidence="2">
    <location>
        <begin position="456"/>
        <end position="476"/>
    </location>
</feature>
<evidence type="ECO:0000313" key="3">
    <source>
        <dbReference type="EMBL" id="GAA1865147.1"/>
    </source>
</evidence>
<feature type="region of interest" description="Disordered" evidence="1">
    <location>
        <begin position="130"/>
        <end position="169"/>
    </location>
</feature>
<keyword evidence="2" id="KW-0472">Membrane</keyword>
<keyword evidence="2" id="KW-0812">Transmembrane</keyword>
<dbReference type="RefSeq" id="WP_344103068.1">
    <property type="nucleotide sequence ID" value="NZ_BAAANL010000004.1"/>
</dbReference>
<feature type="transmembrane region" description="Helical" evidence="2">
    <location>
        <begin position="482"/>
        <end position="503"/>
    </location>
</feature>